<dbReference type="InterPro" id="IPR019880">
    <property type="entry name" value="OxyQ"/>
</dbReference>
<dbReference type="Gene3D" id="3.40.640.10">
    <property type="entry name" value="Type I PLP-dependent aspartate aminotransferase-like (Major domain)"/>
    <property type="match status" value="1"/>
</dbReference>
<dbReference type="SUPFAM" id="SSF53383">
    <property type="entry name" value="PLP-dependent transferases"/>
    <property type="match status" value="1"/>
</dbReference>
<dbReference type="KEGG" id="cyz:C3B44_07210"/>
<dbReference type="PANTHER" id="PTHR42832:SF3">
    <property type="entry name" value="L-GLUTAMINE--4-(METHYLSULFANYL)-2-OXOBUTANOATE AMINOTRANSFERASE"/>
    <property type="match status" value="1"/>
</dbReference>
<dbReference type="OrthoDB" id="9813612at2"/>
<organism evidence="5 6">
    <name type="scientific">Corynebacterium yudongzhengii</name>
    <dbReference type="NCBI Taxonomy" id="2080740"/>
    <lineage>
        <taxon>Bacteria</taxon>
        <taxon>Bacillati</taxon>
        <taxon>Actinomycetota</taxon>
        <taxon>Actinomycetes</taxon>
        <taxon>Mycobacteriales</taxon>
        <taxon>Corynebacteriaceae</taxon>
        <taxon>Corynebacterium</taxon>
    </lineage>
</organism>
<dbReference type="EMBL" id="QEEZ01000031">
    <property type="protein sequence ID" value="PWC00801.1"/>
    <property type="molecule type" value="Genomic_DNA"/>
</dbReference>
<evidence type="ECO:0000256" key="3">
    <source>
        <dbReference type="ARBA" id="ARBA00022679"/>
    </source>
</evidence>
<dbReference type="Pfam" id="PF00155">
    <property type="entry name" value="Aminotran_1_2"/>
    <property type="match status" value="1"/>
</dbReference>
<dbReference type="InterPro" id="IPR015421">
    <property type="entry name" value="PyrdxlP-dep_Trfase_major"/>
</dbReference>
<dbReference type="InterPro" id="IPR015422">
    <property type="entry name" value="PyrdxlP-dep_Trfase_small"/>
</dbReference>
<dbReference type="AlphaFoldDB" id="A0A2U1T477"/>
<dbReference type="GO" id="GO:0030170">
    <property type="term" value="F:pyridoxal phosphate binding"/>
    <property type="evidence" value="ECO:0007669"/>
    <property type="project" value="InterPro"/>
</dbReference>
<feature type="domain" description="Aminotransferase class I/classII large" evidence="4">
    <location>
        <begin position="32"/>
        <end position="365"/>
    </location>
</feature>
<evidence type="ECO:0000256" key="2">
    <source>
        <dbReference type="ARBA" id="ARBA00022576"/>
    </source>
</evidence>
<reference evidence="6" key="1">
    <citation type="submission" date="2018-04" db="EMBL/GenBank/DDBJ databases">
        <authorList>
            <person name="Liu S."/>
            <person name="Wang Z."/>
            <person name="Li J."/>
        </authorList>
    </citation>
    <scope>NUCLEOTIDE SEQUENCE [LARGE SCALE GENOMIC DNA]</scope>
    <source>
        <strain evidence="6">2189</strain>
    </source>
</reference>
<dbReference type="CDD" id="cd00609">
    <property type="entry name" value="AAT_like"/>
    <property type="match status" value="1"/>
</dbReference>
<evidence type="ECO:0000313" key="6">
    <source>
        <dbReference type="Proteomes" id="UP000244989"/>
    </source>
</evidence>
<dbReference type="Gene3D" id="3.90.1150.10">
    <property type="entry name" value="Aspartate Aminotransferase, domain 1"/>
    <property type="match status" value="1"/>
</dbReference>
<accession>A0A2U1T477</accession>
<evidence type="ECO:0000256" key="1">
    <source>
        <dbReference type="ARBA" id="ARBA00001933"/>
    </source>
</evidence>
<dbReference type="PANTHER" id="PTHR42832">
    <property type="entry name" value="AMINO ACID AMINOTRANSFERASE"/>
    <property type="match status" value="1"/>
</dbReference>
<proteinExistence type="predicted"/>
<comment type="caution">
    <text evidence="5">The sequence shown here is derived from an EMBL/GenBank/DDBJ whole genome shotgun (WGS) entry which is preliminary data.</text>
</comment>
<dbReference type="Proteomes" id="UP000244989">
    <property type="component" value="Unassembled WGS sequence"/>
</dbReference>
<protein>
    <submittedName>
        <fullName evidence="5">Succinyldiaminopimelate transaminase</fullName>
    </submittedName>
</protein>
<keyword evidence="3" id="KW-0808">Transferase</keyword>
<gene>
    <name evidence="5" type="ORF">DF222_10815</name>
</gene>
<dbReference type="GO" id="GO:0008483">
    <property type="term" value="F:transaminase activity"/>
    <property type="evidence" value="ECO:0007669"/>
    <property type="project" value="UniProtKB-KW"/>
</dbReference>
<keyword evidence="6" id="KW-1185">Reference proteome</keyword>
<sequence>MARTPLNDRLPDFPWDSLANAKARARAHPDGLVDLSVGTPVDEVAPSIQLALAENAAAPGYPQTTGTPELRAEITEWMRRRYHVSGLSDDAVLPVIGTKEAIAWLPTLLGLQGQVVIPEIAYPTYEVGARLAGCEILRADSLTAIGPGRPDLIYINSPSNPTGKVLGADHLRKLVDFARERDVIIAADECYLSLGWDDENPPISLLDDRLTDGDHTNLLVLNSLSKSSNLASYRAGFIAGDEQLVRELLEVRKHAGLMMPGPIQHAMLAALRDDDQEHFQKLRYAARRAKLLPALIDAGFRIDNSEAGLYLWATRDEDCRDTVDYLAGLGILVAPGEFYGPRGQRHVRISLTESDERIDAAVGRLAQH</sequence>
<dbReference type="NCBIfam" id="TIGR03539">
    <property type="entry name" value="DapC_actino"/>
    <property type="match status" value="1"/>
</dbReference>
<dbReference type="RefSeq" id="WP_108431785.1">
    <property type="nucleotide sequence ID" value="NZ_CP026947.1"/>
</dbReference>
<dbReference type="InterPro" id="IPR015424">
    <property type="entry name" value="PyrdxlP-dep_Trfase"/>
</dbReference>
<evidence type="ECO:0000259" key="4">
    <source>
        <dbReference type="Pfam" id="PF00155"/>
    </source>
</evidence>
<dbReference type="InterPro" id="IPR050881">
    <property type="entry name" value="LL-DAP_aminotransferase"/>
</dbReference>
<keyword evidence="2" id="KW-0032">Aminotransferase</keyword>
<dbReference type="InterPro" id="IPR004839">
    <property type="entry name" value="Aminotransferase_I/II_large"/>
</dbReference>
<name>A0A2U1T477_9CORY</name>
<comment type="cofactor">
    <cofactor evidence="1">
        <name>pyridoxal 5'-phosphate</name>
        <dbReference type="ChEBI" id="CHEBI:597326"/>
    </cofactor>
</comment>
<evidence type="ECO:0000313" key="5">
    <source>
        <dbReference type="EMBL" id="PWC00801.1"/>
    </source>
</evidence>